<dbReference type="Gene3D" id="3.90.1140.10">
    <property type="entry name" value="Cyclic phosphodiesterase"/>
    <property type="match status" value="1"/>
</dbReference>
<proteinExistence type="predicted"/>
<gene>
    <name evidence="1" type="ORF">B0537_00375</name>
</gene>
<dbReference type="RefSeq" id="WP_077712680.1">
    <property type="nucleotide sequence ID" value="NZ_CP019698.1"/>
</dbReference>
<sequence length="177" mass="20736">MTYAINLYFDQGAENYIKNIWSRLERLEKGKCLTCVNGRPHITLAIYEDFDLELAKGRLKSLKDFPAFSLKFHQIGIFPHQKGAIFLTPNLTDNLFQIHRQVHEFFKDFAGQGWEYYKLQAWYPHCTLSLQTPREHIPSVLEQILQGFQPLEVLVKSIGIVSLEPINYLFEMDFHQS</sequence>
<dbReference type="Pfam" id="PF13563">
    <property type="entry name" value="2_5_RNA_ligase2"/>
    <property type="match status" value="1"/>
</dbReference>
<dbReference type="PANTHER" id="PTHR36039:SF2">
    <property type="entry name" value="RNA LIGASE_CYCLIC NUCLEOTIDE PHOSPHODIESTERASE FAMILY PROTEIN"/>
    <property type="match status" value="1"/>
</dbReference>
<keyword evidence="1" id="KW-0436">Ligase</keyword>
<reference evidence="1 2" key="1">
    <citation type="journal article" date="2016" name="Int. J. Syst. Evol. Microbiol.">
        <title>Desulfotomaculum ferrireducens sp. nov., a moderately thermophilic sulfate-reducing and dissimilatory Fe(III)-reducing bacterium isolated from compost.</title>
        <authorList>
            <person name="Yang G."/>
            <person name="Guo J."/>
            <person name="Zhuang L."/>
            <person name="Yuan Y."/>
            <person name="Zhou S."/>
        </authorList>
    </citation>
    <scope>NUCLEOTIDE SEQUENCE [LARGE SCALE GENOMIC DNA]</scope>
    <source>
        <strain evidence="1 2">GSS09</strain>
    </source>
</reference>
<evidence type="ECO:0000313" key="2">
    <source>
        <dbReference type="Proteomes" id="UP000189464"/>
    </source>
</evidence>
<evidence type="ECO:0000313" key="1">
    <source>
        <dbReference type="EMBL" id="AQS57717.1"/>
    </source>
</evidence>
<dbReference type="Proteomes" id="UP000189464">
    <property type="component" value="Chromosome"/>
</dbReference>
<dbReference type="SUPFAM" id="SSF55144">
    <property type="entry name" value="LigT-like"/>
    <property type="match status" value="1"/>
</dbReference>
<protein>
    <submittedName>
        <fullName evidence="1">2'-5' RNA ligase</fullName>
    </submittedName>
</protein>
<keyword evidence="2" id="KW-1185">Reference proteome</keyword>
<dbReference type="KEGG" id="dfg:B0537_00375"/>
<dbReference type="AlphaFoldDB" id="A0A1S6ISH5"/>
<dbReference type="OrthoDB" id="463286at2"/>
<dbReference type="EMBL" id="CP019698">
    <property type="protein sequence ID" value="AQS57717.1"/>
    <property type="molecule type" value="Genomic_DNA"/>
</dbReference>
<accession>A0A1S6ISH5</accession>
<dbReference type="PANTHER" id="PTHR36039">
    <property type="match status" value="1"/>
</dbReference>
<dbReference type="InterPro" id="IPR009097">
    <property type="entry name" value="Cyclic_Pdiesterase"/>
</dbReference>
<dbReference type="STRING" id="1833852.B0537_00375"/>
<dbReference type="GO" id="GO:0016874">
    <property type="term" value="F:ligase activity"/>
    <property type="evidence" value="ECO:0007669"/>
    <property type="project" value="UniProtKB-KW"/>
</dbReference>
<name>A0A1S6ISH5_9FIRM</name>
<organism evidence="1 2">
    <name type="scientific">Desulforamulus ferrireducens</name>
    <dbReference type="NCBI Taxonomy" id="1833852"/>
    <lineage>
        <taxon>Bacteria</taxon>
        <taxon>Bacillati</taxon>
        <taxon>Bacillota</taxon>
        <taxon>Clostridia</taxon>
        <taxon>Eubacteriales</taxon>
        <taxon>Peptococcaceae</taxon>
        <taxon>Desulforamulus</taxon>
    </lineage>
</organism>